<keyword evidence="1" id="KW-0805">Transcription regulation</keyword>
<dbReference type="GO" id="GO:0006547">
    <property type="term" value="P:L-histidine metabolic process"/>
    <property type="evidence" value="ECO:0007669"/>
    <property type="project" value="UniProtKB-UniRule"/>
</dbReference>
<dbReference type="PANTHER" id="PTHR44846:SF16">
    <property type="entry name" value="TRANSCRIPTIONAL REGULATOR PHNF-RELATED"/>
    <property type="match status" value="1"/>
</dbReference>
<dbReference type="Gene3D" id="1.10.10.10">
    <property type="entry name" value="Winged helix-like DNA-binding domain superfamily/Winged helix DNA-binding domain"/>
    <property type="match status" value="1"/>
</dbReference>
<sequence>MHQRIRDDIQGRILRGDWVPGHRVPSEHELMAEYACSRMTVNKALTQLASAGLIERRRRAGSFVARPHPHLEQVALQIPDIEAEVSARGLAYRFELLQRRLRAPRAGHAEERALAEGGRVLALDSRHLADGRPFALEQRLIDPLAVPAAAEQDFAVQAPGSWLLRHVPWTRAEHRISAINADAAQSRLLDVPDGTACLVIERRTWRDEQPVTWVRQVFLGSFYDLIARFSPGLR</sequence>
<dbReference type="SMART" id="SM00866">
    <property type="entry name" value="UTRA"/>
    <property type="match status" value="1"/>
</dbReference>
<dbReference type="EMBL" id="LLXU01000055">
    <property type="protein sequence ID" value="KRG46455.1"/>
    <property type="molecule type" value="Genomic_DNA"/>
</dbReference>
<comment type="caution">
    <text evidence="6">The sequence shown here is derived from an EMBL/GenBank/DDBJ whole genome shotgun (WGS) entry which is preliminary data.</text>
</comment>
<organism evidence="6 7">
    <name type="scientific">Stenotrophomonas panacihumi</name>
    <dbReference type="NCBI Taxonomy" id="676599"/>
    <lineage>
        <taxon>Bacteria</taxon>
        <taxon>Pseudomonadati</taxon>
        <taxon>Pseudomonadota</taxon>
        <taxon>Gammaproteobacteria</taxon>
        <taxon>Lysobacterales</taxon>
        <taxon>Lysobacteraceae</taxon>
        <taxon>Stenotrophomonas</taxon>
    </lineage>
</organism>
<evidence type="ECO:0000259" key="5">
    <source>
        <dbReference type="PROSITE" id="PS50949"/>
    </source>
</evidence>
<dbReference type="FunFam" id="1.10.10.10:FF:000079">
    <property type="entry name" value="GntR family transcriptional regulator"/>
    <property type="match status" value="1"/>
</dbReference>
<dbReference type="InterPro" id="IPR050679">
    <property type="entry name" value="Bact_HTH_transcr_reg"/>
</dbReference>
<keyword evidence="2" id="KW-0238">DNA-binding</keyword>
<dbReference type="SUPFAM" id="SSF64288">
    <property type="entry name" value="Chorismate lyase-like"/>
    <property type="match status" value="1"/>
</dbReference>
<dbReference type="Pfam" id="PF07702">
    <property type="entry name" value="UTRA"/>
    <property type="match status" value="1"/>
</dbReference>
<dbReference type="PRINTS" id="PR00035">
    <property type="entry name" value="HTHGNTR"/>
</dbReference>
<evidence type="ECO:0000256" key="1">
    <source>
        <dbReference type="ARBA" id="ARBA00023015"/>
    </source>
</evidence>
<dbReference type="GO" id="GO:0003677">
    <property type="term" value="F:DNA binding"/>
    <property type="evidence" value="ECO:0007669"/>
    <property type="project" value="UniProtKB-UniRule"/>
</dbReference>
<evidence type="ECO:0000256" key="4">
    <source>
        <dbReference type="NCBIfam" id="TIGR02018"/>
    </source>
</evidence>
<dbReference type="InterPro" id="IPR028978">
    <property type="entry name" value="Chorismate_lyase_/UTRA_dom_sf"/>
</dbReference>
<gene>
    <name evidence="6" type="ORF">ARC20_05245</name>
</gene>
<evidence type="ECO:0000256" key="2">
    <source>
        <dbReference type="ARBA" id="ARBA00023125"/>
    </source>
</evidence>
<dbReference type="InterPro" id="IPR036388">
    <property type="entry name" value="WH-like_DNA-bd_sf"/>
</dbReference>
<dbReference type="CDD" id="cd07377">
    <property type="entry name" value="WHTH_GntR"/>
    <property type="match status" value="1"/>
</dbReference>
<proteinExistence type="predicted"/>
<keyword evidence="7" id="KW-1185">Reference proteome</keyword>
<reference evidence="6 7" key="1">
    <citation type="submission" date="2015-10" db="EMBL/GenBank/DDBJ databases">
        <title>Genome sequencing and analysis of members of genus Stenotrophomonas.</title>
        <authorList>
            <person name="Patil P.P."/>
            <person name="Midha S."/>
            <person name="Patil P.B."/>
        </authorList>
    </citation>
    <scope>NUCLEOTIDE SEQUENCE [LARGE SCALE GENOMIC DNA]</scope>
    <source>
        <strain evidence="6 7">JCM 16536</strain>
    </source>
</reference>
<dbReference type="InterPro" id="IPR036390">
    <property type="entry name" value="WH_DNA-bd_sf"/>
</dbReference>
<dbReference type="PANTHER" id="PTHR44846">
    <property type="entry name" value="MANNOSYL-D-GLYCERATE TRANSPORT/METABOLISM SYSTEM REPRESSOR MNGR-RELATED"/>
    <property type="match status" value="1"/>
</dbReference>
<accession>A0A0R0AY55</accession>
<dbReference type="Proteomes" id="UP000051802">
    <property type="component" value="Unassembled WGS sequence"/>
</dbReference>
<dbReference type="NCBIfam" id="TIGR02018">
    <property type="entry name" value="his_ut_repres"/>
    <property type="match status" value="1"/>
</dbReference>
<dbReference type="InterPro" id="IPR011663">
    <property type="entry name" value="UTRA"/>
</dbReference>
<protein>
    <recommendedName>
        <fullName evidence="4">Histidine utilization repressor</fullName>
    </recommendedName>
</protein>
<dbReference type="InterPro" id="IPR010248">
    <property type="entry name" value="His_ut_repres"/>
</dbReference>
<evidence type="ECO:0000313" key="7">
    <source>
        <dbReference type="Proteomes" id="UP000051802"/>
    </source>
</evidence>
<dbReference type="AlphaFoldDB" id="A0A0R0AY55"/>
<dbReference type="GO" id="GO:0045892">
    <property type="term" value="P:negative regulation of DNA-templated transcription"/>
    <property type="evidence" value="ECO:0007669"/>
    <property type="project" value="UniProtKB-UniRule"/>
</dbReference>
<dbReference type="InterPro" id="IPR000524">
    <property type="entry name" value="Tscrpt_reg_HTH_GntR"/>
</dbReference>
<dbReference type="Pfam" id="PF00392">
    <property type="entry name" value="GntR"/>
    <property type="match status" value="1"/>
</dbReference>
<dbReference type="SUPFAM" id="SSF46785">
    <property type="entry name" value="Winged helix' DNA-binding domain"/>
    <property type="match status" value="1"/>
</dbReference>
<dbReference type="STRING" id="676599.ARC20_05245"/>
<dbReference type="SMART" id="SM00345">
    <property type="entry name" value="HTH_GNTR"/>
    <property type="match status" value="1"/>
</dbReference>
<name>A0A0R0AY55_9GAMM</name>
<feature type="domain" description="HTH gntR-type" evidence="5">
    <location>
        <begin position="1"/>
        <end position="67"/>
    </location>
</feature>
<dbReference type="Gene3D" id="3.40.1410.10">
    <property type="entry name" value="Chorismate lyase-like"/>
    <property type="match status" value="1"/>
</dbReference>
<dbReference type="PROSITE" id="PS50949">
    <property type="entry name" value="HTH_GNTR"/>
    <property type="match status" value="1"/>
</dbReference>
<keyword evidence="3" id="KW-0804">Transcription</keyword>
<evidence type="ECO:0000256" key="3">
    <source>
        <dbReference type="ARBA" id="ARBA00023163"/>
    </source>
</evidence>
<evidence type="ECO:0000313" key="6">
    <source>
        <dbReference type="EMBL" id="KRG46455.1"/>
    </source>
</evidence>
<dbReference type="GO" id="GO:0003700">
    <property type="term" value="F:DNA-binding transcription factor activity"/>
    <property type="evidence" value="ECO:0007669"/>
    <property type="project" value="UniProtKB-UniRule"/>
</dbReference>